<keyword evidence="3" id="KW-0687">Ribonucleoprotein</keyword>
<dbReference type="InterPro" id="IPR026569">
    <property type="entry name" value="Ribosomal_bL28"/>
</dbReference>
<feature type="region of interest" description="Disordered" evidence="4">
    <location>
        <begin position="1"/>
        <end position="26"/>
    </location>
</feature>
<evidence type="ECO:0000256" key="3">
    <source>
        <dbReference type="ARBA" id="ARBA00023274"/>
    </source>
</evidence>
<dbReference type="SUPFAM" id="SSF143800">
    <property type="entry name" value="L28p-like"/>
    <property type="match status" value="1"/>
</dbReference>
<evidence type="ECO:0000256" key="1">
    <source>
        <dbReference type="ARBA" id="ARBA00008760"/>
    </source>
</evidence>
<organism evidence="5">
    <name type="scientific">human gut metagenome</name>
    <dbReference type="NCBI Taxonomy" id="408170"/>
    <lineage>
        <taxon>unclassified sequences</taxon>
        <taxon>metagenomes</taxon>
        <taxon>organismal metagenomes</taxon>
    </lineage>
</organism>
<evidence type="ECO:0000256" key="4">
    <source>
        <dbReference type="SAM" id="MobiDB-lite"/>
    </source>
</evidence>
<accession>K1RDS0</accession>
<comment type="similarity">
    <text evidence="1">Belongs to the bacterial ribosomal protein bL28 family.</text>
</comment>
<dbReference type="InterPro" id="IPR034704">
    <property type="entry name" value="Ribosomal_bL28/bL31-like_sf"/>
</dbReference>
<evidence type="ECO:0000256" key="2">
    <source>
        <dbReference type="ARBA" id="ARBA00022980"/>
    </source>
</evidence>
<dbReference type="GO" id="GO:0003735">
    <property type="term" value="F:structural constituent of ribosome"/>
    <property type="evidence" value="ECO:0007669"/>
    <property type="project" value="InterPro"/>
</dbReference>
<evidence type="ECO:0000313" key="5">
    <source>
        <dbReference type="EMBL" id="EKC46867.1"/>
    </source>
</evidence>
<dbReference type="AlphaFoldDB" id="K1RDS0"/>
<dbReference type="Pfam" id="PF00830">
    <property type="entry name" value="Ribosomal_L28"/>
    <property type="match status" value="1"/>
</dbReference>
<keyword evidence="2 5" id="KW-0689">Ribosomal protein</keyword>
<sequence length="60" mass="6846">MAVKITSRKPLSANDRSHALNTTKRQQKLNLQVVRLEDGTKVRMTTREKRSLNKGERIAA</sequence>
<dbReference type="GO" id="GO:1990904">
    <property type="term" value="C:ribonucleoprotein complex"/>
    <property type="evidence" value="ECO:0007669"/>
    <property type="project" value="UniProtKB-KW"/>
</dbReference>
<dbReference type="EMBL" id="AJWZ01010989">
    <property type="protein sequence ID" value="EKC46867.1"/>
    <property type="molecule type" value="Genomic_DNA"/>
</dbReference>
<dbReference type="Gene3D" id="2.30.170.40">
    <property type="entry name" value="Ribosomal protein L28/L24"/>
    <property type="match status" value="1"/>
</dbReference>
<dbReference type="GO" id="GO:0005840">
    <property type="term" value="C:ribosome"/>
    <property type="evidence" value="ECO:0007669"/>
    <property type="project" value="UniProtKB-KW"/>
</dbReference>
<gene>
    <name evidence="5" type="ORF">OBE_15999</name>
</gene>
<protein>
    <submittedName>
        <fullName evidence="5">Ribosomal protein L28</fullName>
    </submittedName>
</protein>
<comment type="caution">
    <text evidence="5">The sequence shown here is derived from an EMBL/GenBank/DDBJ whole genome shotgun (WGS) entry which is preliminary data.</text>
</comment>
<name>K1RDS0_9ZZZZ</name>
<dbReference type="InterPro" id="IPR037147">
    <property type="entry name" value="Ribosomal_bL28_sf"/>
</dbReference>
<reference evidence="5" key="1">
    <citation type="journal article" date="2013" name="Environ. Microbiol.">
        <title>Microbiota from the distal guts of lean and obese adolescents exhibit partial functional redundancy besides clear differences in community structure.</title>
        <authorList>
            <person name="Ferrer M."/>
            <person name="Ruiz A."/>
            <person name="Lanza F."/>
            <person name="Haange S.B."/>
            <person name="Oberbach A."/>
            <person name="Till H."/>
            <person name="Bargiela R."/>
            <person name="Campoy C."/>
            <person name="Segura M.T."/>
            <person name="Richter M."/>
            <person name="von Bergen M."/>
            <person name="Seifert J."/>
            <person name="Suarez A."/>
        </authorList>
    </citation>
    <scope>NUCLEOTIDE SEQUENCE</scope>
</reference>
<feature type="region of interest" description="Disordered" evidence="4">
    <location>
        <begin position="40"/>
        <end position="60"/>
    </location>
</feature>
<proteinExistence type="inferred from homology"/>